<evidence type="ECO:0000256" key="7">
    <source>
        <dbReference type="ARBA" id="ARBA00022989"/>
    </source>
</evidence>
<keyword evidence="4" id="KW-1003">Cell membrane</keyword>
<evidence type="ECO:0000313" key="9">
    <source>
        <dbReference type="EMBL" id="RMT49417.1"/>
    </source>
</evidence>
<dbReference type="InterPro" id="IPR010065">
    <property type="entry name" value="AA_ABC_transptr_permease_3TM"/>
</dbReference>
<comment type="subcellular location">
    <subcellularLocation>
        <location evidence="1">Cell inner membrane</location>
        <topology evidence="1">Multi-pass membrane protein</topology>
    </subcellularLocation>
</comment>
<dbReference type="InterPro" id="IPR035906">
    <property type="entry name" value="MetI-like_sf"/>
</dbReference>
<keyword evidence="5" id="KW-0812">Transmembrane</keyword>
<evidence type="ECO:0000256" key="8">
    <source>
        <dbReference type="ARBA" id="ARBA00023136"/>
    </source>
</evidence>
<dbReference type="GO" id="GO:0006865">
    <property type="term" value="P:amino acid transport"/>
    <property type="evidence" value="ECO:0007669"/>
    <property type="project" value="UniProtKB-KW"/>
</dbReference>
<dbReference type="InterPro" id="IPR000515">
    <property type="entry name" value="MetI-like"/>
</dbReference>
<dbReference type="Proteomes" id="UP000268096">
    <property type="component" value="Unassembled WGS sequence"/>
</dbReference>
<dbReference type="EMBL" id="RBTH01000081">
    <property type="protein sequence ID" value="RMT49417.1"/>
    <property type="molecule type" value="Genomic_DNA"/>
</dbReference>
<keyword evidence="7" id="KW-1133">Transmembrane helix</keyword>
<dbReference type="SUPFAM" id="SSF161098">
    <property type="entry name" value="MetI-like"/>
    <property type="match status" value="1"/>
</dbReference>
<dbReference type="AlphaFoldDB" id="A0A0P9ZM40"/>
<evidence type="ECO:0000313" key="10">
    <source>
        <dbReference type="Proteomes" id="UP000268096"/>
    </source>
</evidence>
<evidence type="ECO:0000256" key="2">
    <source>
        <dbReference type="ARBA" id="ARBA00010072"/>
    </source>
</evidence>
<protein>
    <submittedName>
        <fullName evidence="9">Amino acid ABC transporter membrane protein 2</fullName>
    </submittedName>
</protein>
<keyword evidence="8" id="KW-0472">Membrane</keyword>
<evidence type="ECO:0000256" key="4">
    <source>
        <dbReference type="ARBA" id="ARBA00022475"/>
    </source>
</evidence>
<dbReference type="GO" id="GO:0043190">
    <property type="term" value="C:ATP-binding cassette (ABC) transporter complex"/>
    <property type="evidence" value="ECO:0007669"/>
    <property type="project" value="InterPro"/>
</dbReference>
<sequence length="106" mass="11452">MASSGLELLWVSAPQLITGAGRTLGISLLAIVFSSIGGVGYGVLRSLGKRWLEVPLRIYLELFRAIPVLVWLYLFFFGLPIFLGVSIPALLVRSAGAFFVGGQRGR</sequence>
<evidence type="ECO:0000256" key="3">
    <source>
        <dbReference type="ARBA" id="ARBA00022448"/>
    </source>
</evidence>
<organism evidence="9 10">
    <name type="scientific">Pseudomonas syringae pv. solidagae</name>
    <dbReference type="NCBI Taxonomy" id="264458"/>
    <lineage>
        <taxon>Bacteria</taxon>
        <taxon>Pseudomonadati</taxon>
        <taxon>Pseudomonadota</taxon>
        <taxon>Gammaproteobacteria</taxon>
        <taxon>Pseudomonadales</taxon>
        <taxon>Pseudomonadaceae</taxon>
        <taxon>Pseudomonas</taxon>
        <taxon>Pseudomonas syringae</taxon>
    </lineage>
</organism>
<keyword evidence="6" id="KW-0029">Amino-acid transport</keyword>
<accession>A0A0P9ZM40</accession>
<dbReference type="PANTHER" id="PTHR30614:SF0">
    <property type="entry name" value="L-CYSTINE TRANSPORT SYSTEM PERMEASE PROTEIN TCYL"/>
    <property type="match status" value="1"/>
</dbReference>
<dbReference type="PROSITE" id="PS50928">
    <property type="entry name" value="ABC_TM1"/>
    <property type="match status" value="1"/>
</dbReference>
<dbReference type="NCBIfam" id="TIGR01726">
    <property type="entry name" value="HEQRo_perm_3TM"/>
    <property type="match status" value="1"/>
</dbReference>
<dbReference type="PANTHER" id="PTHR30614">
    <property type="entry name" value="MEMBRANE COMPONENT OF AMINO ACID ABC TRANSPORTER"/>
    <property type="match status" value="1"/>
</dbReference>
<evidence type="ECO:0000256" key="6">
    <source>
        <dbReference type="ARBA" id="ARBA00022970"/>
    </source>
</evidence>
<evidence type="ECO:0000256" key="1">
    <source>
        <dbReference type="ARBA" id="ARBA00004429"/>
    </source>
</evidence>
<proteinExistence type="inferred from homology"/>
<name>A0A0P9ZM40_PSESX</name>
<comment type="similarity">
    <text evidence="2">Belongs to the binding-protein-dependent transport system permease family. HisMQ subfamily.</text>
</comment>
<reference evidence="9 10" key="1">
    <citation type="submission" date="2018-08" db="EMBL/GenBank/DDBJ databases">
        <title>Recombination of ecologically and evolutionarily significant loci maintains genetic cohesion in the Pseudomonas syringae species complex.</title>
        <authorList>
            <person name="Dillon M."/>
            <person name="Thakur S."/>
            <person name="Almeida R.N.D."/>
            <person name="Weir B.S."/>
            <person name="Guttman D.S."/>
        </authorList>
    </citation>
    <scope>NUCLEOTIDE SEQUENCE [LARGE SCALE GENOMIC DNA]</scope>
    <source>
        <strain evidence="9 10">ICMP 16926</strain>
    </source>
</reference>
<comment type="caution">
    <text evidence="9">The sequence shown here is derived from an EMBL/GenBank/DDBJ whole genome shotgun (WGS) entry which is preliminary data.</text>
</comment>
<gene>
    <name evidence="9" type="ORF">ALP48_03796</name>
</gene>
<dbReference type="InterPro" id="IPR043429">
    <property type="entry name" value="ArtM/GltK/GlnP/TcyL/YhdX-like"/>
</dbReference>
<keyword evidence="3" id="KW-0813">Transport</keyword>
<evidence type="ECO:0000256" key="5">
    <source>
        <dbReference type="ARBA" id="ARBA00022692"/>
    </source>
</evidence>
<dbReference type="Gene3D" id="1.10.3720.10">
    <property type="entry name" value="MetI-like"/>
    <property type="match status" value="1"/>
</dbReference>
<dbReference type="GO" id="GO:0022857">
    <property type="term" value="F:transmembrane transporter activity"/>
    <property type="evidence" value="ECO:0007669"/>
    <property type="project" value="InterPro"/>
</dbReference>